<proteinExistence type="predicted"/>
<evidence type="ECO:0000313" key="1">
    <source>
        <dbReference type="EMBL" id="CAK0829153.1"/>
    </source>
</evidence>
<accession>A0ABN9SF83</accession>
<protein>
    <submittedName>
        <fullName evidence="1">Uncharacterized protein</fullName>
    </submittedName>
</protein>
<comment type="caution">
    <text evidence="1">The sequence shown here is derived from an EMBL/GenBank/DDBJ whole genome shotgun (WGS) entry which is preliminary data.</text>
</comment>
<gene>
    <name evidence="1" type="ORF">PCOR1329_LOCUS28182</name>
</gene>
<name>A0ABN9SF83_9DINO</name>
<dbReference type="EMBL" id="CAUYUJ010010347">
    <property type="protein sequence ID" value="CAK0829153.1"/>
    <property type="molecule type" value="Genomic_DNA"/>
</dbReference>
<sequence length="100" mass="10347">MGRGLKNAVIISHPGPLGISVAHGEFKLLPKPGAEGMYVVGYEDKSSNGSGLRAPGAEEKTKCEKGKVTEVLDGGSVVVPWKAGAKDKTPPTSAVVSYVR</sequence>
<evidence type="ECO:0000313" key="2">
    <source>
        <dbReference type="Proteomes" id="UP001189429"/>
    </source>
</evidence>
<keyword evidence="2" id="KW-1185">Reference proteome</keyword>
<organism evidence="1 2">
    <name type="scientific">Prorocentrum cordatum</name>
    <dbReference type="NCBI Taxonomy" id="2364126"/>
    <lineage>
        <taxon>Eukaryota</taxon>
        <taxon>Sar</taxon>
        <taxon>Alveolata</taxon>
        <taxon>Dinophyceae</taxon>
        <taxon>Prorocentrales</taxon>
        <taxon>Prorocentraceae</taxon>
        <taxon>Prorocentrum</taxon>
    </lineage>
</organism>
<dbReference type="Proteomes" id="UP001189429">
    <property type="component" value="Unassembled WGS sequence"/>
</dbReference>
<reference evidence="1" key="1">
    <citation type="submission" date="2023-10" db="EMBL/GenBank/DDBJ databases">
        <authorList>
            <person name="Chen Y."/>
            <person name="Shah S."/>
            <person name="Dougan E. K."/>
            <person name="Thang M."/>
            <person name="Chan C."/>
        </authorList>
    </citation>
    <scope>NUCLEOTIDE SEQUENCE [LARGE SCALE GENOMIC DNA]</scope>
</reference>